<dbReference type="InterPro" id="IPR010667">
    <property type="entry name" value="Phage_T4_Gp19"/>
</dbReference>
<dbReference type="PANTHER" id="PTHR38009:SF1">
    <property type="entry name" value="CONSERVED HYPOTHETICAL PHAGE TAIL PROTEIN"/>
    <property type="match status" value="1"/>
</dbReference>
<sequence>MVSAMIGDLINQKRDLYEVLTACRFYVALHLDGGRDDVDGYFMECRGFKYSQTVITHHEVFPKRWGKATRGQVICTKLPGNENVDNFSLRRGLTASTTLWDWIANVHDGGWSSKFKNGFLTIYRQDSSEGARFAFSRGWPVSYSITDNMASGSDLALEELEIACEGFERVL</sequence>
<evidence type="ECO:0000313" key="2">
    <source>
        <dbReference type="Proteomes" id="UP001387447"/>
    </source>
</evidence>
<evidence type="ECO:0000313" key="1">
    <source>
        <dbReference type="EMBL" id="MEK9512193.1"/>
    </source>
</evidence>
<protein>
    <submittedName>
        <fullName evidence="1">Phage tail protein</fullName>
    </submittedName>
</protein>
<accession>A0ABU9EJV1</accession>
<dbReference type="RefSeq" id="WP_231296450.1">
    <property type="nucleotide sequence ID" value="NZ_JBBWYZ010000009.1"/>
</dbReference>
<dbReference type="InterPro" id="IPR011747">
    <property type="entry name" value="CHP02241"/>
</dbReference>
<dbReference type="Pfam" id="PF06841">
    <property type="entry name" value="Phage_T4_gp19"/>
    <property type="match status" value="1"/>
</dbReference>
<name>A0ABU9EJV1_LIMFS</name>
<gene>
    <name evidence="1" type="ORF">AAEJ74_10980</name>
</gene>
<dbReference type="EMBL" id="JBBWYZ010000009">
    <property type="protein sequence ID" value="MEK9512193.1"/>
    <property type="molecule type" value="Genomic_DNA"/>
</dbReference>
<proteinExistence type="predicted"/>
<reference evidence="1 2" key="1">
    <citation type="journal article" date="2024" name="Front. Microbiol.">
        <title>Transcriptomic insights into the dominance of two phototrophs throughout the water column of a tropical hypersaline-alkaline crater lake (Dziani Dzaha, Mayotte).</title>
        <authorList>
            <person name="Duperron S."/>
            <person name="Halary S."/>
            <person name="Bouly J.-P."/>
            <person name="Roussel T."/>
            <person name="Hugoni M."/>
            <person name="Bruto M."/>
            <person name="Oger P."/>
            <person name="Duval C."/>
            <person name="Woo A."/>
            <person name="Jezequiel D."/>
            <person name="Ader M."/>
            <person name="Leboulanger C."/>
            <person name="Agogue H."/>
            <person name="Grossi V."/>
            <person name="Trousselier M."/>
            <person name="Bernard C."/>
        </authorList>
    </citation>
    <scope>NUCLEOTIDE SEQUENCE [LARGE SCALE GENOMIC DNA]</scope>
    <source>
        <strain evidence="1 2">PMC 851.14</strain>
    </source>
</reference>
<organism evidence="1 2">
    <name type="scientific">Limnospira fusiformis PMC 851.14</name>
    <dbReference type="NCBI Taxonomy" id="2219512"/>
    <lineage>
        <taxon>Bacteria</taxon>
        <taxon>Bacillati</taxon>
        <taxon>Cyanobacteriota</taxon>
        <taxon>Cyanophyceae</taxon>
        <taxon>Oscillatoriophycideae</taxon>
        <taxon>Oscillatoriales</taxon>
        <taxon>Sirenicapillariaceae</taxon>
        <taxon>Limnospira</taxon>
    </lineage>
</organism>
<keyword evidence="2" id="KW-1185">Reference proteome</keyword>
<dbReference type="PANTHER" id="PTHR38009">
    <property type="entry name" value="CONSERVED HYPOTHETICAL PHAGE TAIL PROTEIN"/>
    <property type="match status" value="1"/>
</dbReference>
<comment type="caution">
    <text evidence="1">The sequence shown here is derived from an EMBL/GenBank/DDBJ whole genome shotgun (WGS) entry which is preliminary data.</text>
</comment>
<dbReference type="Proteomes" id="UP001387447">
    <property type="component" value="Unassembled WGS sequence"/>
</dbReference>